<reference evidence="2" key="1">
    <citation type="submission" date="2021-03" db="EMBL/GenBank/DDBJ databases">
        <title>Draft genome sequence of rust myrtle Austropuccinia psidii MF-1, a brazilian biotype.</title>
        <authorList>
            <person name="Quecine M.C."/>
            <person name="Pachon D.M.R."/>
            <person name="Bonatelli M.L."/>
            <person name="Correr F.H."/>
            <person name="Franceschini L.M."/>
            <person name="Leite T.F."/>
            <person name="Margarido G.R.A."/>
            <person name="Almeida C.A."/>
            <person name="Ferrarezi J.A."/>
            <person name="Labate C.A."/>
        </authorList>
    </citation>
    <scope>NUCLEOTIDE SEQUENCE</scope>
    <source>
        <strain evidence="2">MF-1</strain>
    </source>
</reference>
<proteinExistence type="predicted"/>
<evidence type="ECO:0000313" key="3">
    <source>
        <dbReference type="Proteomes" id="UP000765509"/>
    </source>
</evidence>
<dbReference type="Proteomes" id="UP000765509">
    <property type="component" value="Unassembled WGS sequence"/>
</dbReference>
<evidence type="ECO:0000313" key="2">
    <source>
        <dbReference type="EMBL" id="MBW0490000.1"/>
    </source>
</evidence>
<name>A0A9Q3H5G6_9BASI</name>
<feature type="chain" id="PRO_5040203083" description="Cyanovirin-N domain-containing protein" evidence="1">
    <location>
        <begin position="27"/>
        <end position="194"/>
    </location>
</feature>
<feature type="signal peptide" evidence="1">
    <location>
        <begin position="1"/>
        <end position="26"/>
    </location>
</feature>
<accession>A0A9Q3H5G6</accession>
<sequence>MFRQLHQQILLLCVTLSPFIPFISMALDPTIPEPTTVCGKYWRNLQATGQKMGFQARLMCNEGLPNNQHSGRINASRGLKTQYVKPGTGACQIPYTNETRGACLWGGNGDQDGLTSGWVTGAARGNCNKTFIAWRGDYNATGNVVDSCSLDENLSIEEGCSTLWVTRITFQELGGNPSNNTLDITSWDFLDVPN</sequence>
<organism evidence="2 3">
    <name type="scientific">Austropuccinia psidii MF-1</name>
    <dbReference type="NCBI Taxonomy" id="1389203"/>
    <lineage>
        <taxon>Eukaryota</taxon>
        <taxon>Fungi</taxon>
        <taxon>Dikarya</taxon>
        <taxon>Basidiomycota</taxon>
        <taxon>Pucciniomycotina</taxon>
        <taxon>Pucciniomycetes</taxon>
        <taxon>Pucciniales</taxon>
        <taxon>Sphaerophragmiaceae</taxon>
        <taxon>Austropuccinia</taxon>
    </lineage>
</organism>
<dbReference type="AlphaFoldDB" id="A0A9Q3H5G6"/>
<protein>
    <recommendedName>
        <fullName evidence="4">Cyanovirin-N domain-containing protein</fullName>
    </recommendedName>
</protein>
<gene>
    <name evidence="2" type="ORF">O181_029715</name>
</gene>
<comment type="caution">
    <text evidence="2">The sequence shown here is derived from an EMBL/GenBank/DDBJ whole genome shotgun (WGS) entry which is preliminary data.</text>
</comment>
<dbReference type="OrthoDB" id="3361140at2759"/>
<keyword evidence="1" id="KW-0732">Signal</keyword>
<keyword evidence="3" id="KW-1185">Reference proteome</keyword>
<evidence type="ECO:0008006" key="4">
    <source>
        <dbReference type="Google" id="ProtNLM"/>
    </source>
</evidence>
<dbReference type="EMBL" id="AVOT02010362">
    <property type="protein sequence ID" value="MBW0490000.1"/>
    <property type="molecule type" value="Genomic_DNA"/>
</dbReference>
<evidence type="ECO:0000256" key="1">
    <source>
        <dbReference type="SAM" id="SignalP"/>
    </source>
</evidence>